<evidence type="ECO:0000256" key="2">
    <source>
        <dbReference type="ARBA" id="ARBA00023186"/>
    </source>
</evidence>
<evidence type="ECO:0000256" key="3">
    <source>
        <dbReference type="SAM" id="MobiDB-lite"/>
    </source>
</evidence>
<evidence type="ECO:0000256" key="1">
    <source>
        <dbReference type="ARBA" id="ARBA00008239"/>
    </source>
</evidence>
<feature type="compositionally biased region" description="Basic and acidic residues" evidence="3">
    <location>
        <begin position="63"/>
        <end position="74"/>
    </location>
</feature>
<reference evidence="4 5" key="1">
    <citation type="submission" date="2013-11" db="EMBL/GenBank/DDBJ databases">
        <title>The Damaraland mole rat (Fukomys damarensis) genome and evolution of African mole rats.</title>
        <authorList>
            <person name="Gladyshev V.N."/>
            <person name="Fang X."/>
        </authorList>
    </citation>
    <scope>NUCLEOTIDE SEQUENCE [LARGE SCALE GENOMIC DNA]</scope>
    <source>
        <tissue evidence="4">Liver</tissue>
    </source>
</reference>
<comment type="similarity">
    <text evidence="1">Belongs to the heat shock protein 90 family.</text>
</comment>
<dbReference type="GO" id="GO:0140662">
    <property type="term" value="F:ATP-dependent protein folding chaperone"/>
    <property type="evidence" value="ECO:0007669"/>
    <property type="project" value="InterPro"/>
</dbReference>
<dbReference type="GO" id="GO:0051082">
    <property type="term" value="F:unfolded protein binding"/>
    <property type="evidence" value="ECO:0007669"/>
    <property type="project" value="InterPro"/>
</dbReference>
<organism evidence="4 5">
    <name type="scientific">Fukomys damarensis</name>
    <name type="common">Damaraland mole rat</name>
    <name type="synonym">Cryptomys damarensis</name>
    <dbReference type="NCBI Taxonomy" id="885580"/>
    <lineage>
        <taxon>Eukaryota</taxon>
        <taxon>Metazoa</taxon>
        <taxon>Chordata</taxon>
        <taxon>Craniata</taxon>
        <taxon>Vertebrata</taxon>
        <taxon>Euteleostomi</taxon>
        <taxon>Mammalia</taxon>
        <taxon>Eutheria</taxon>
        <taxon>Euarchontoglires</taxon>
        <taxon>Glires</taxon>
        <taxon>Rodentia</taxon>
        <taxon>Hystricomorpha</taxon>
        <taxon>Bathyergidae</taxon>
        <taxon>Fukomys</taxon>
    </lineage>
</organism>
<feature type="region of interest" description="Disordered" evidence="3">
    <location>
        <begin position="32"/>
        <end position="74"/>
    </location>
</feature>
<dbReference type="GO" id="GO:0005524">
    <property type="term" value="F:ATP binding"/>
    <property type="evidence" value="ECO:0007669"/>
    <property type="project" value="InterPro"/>
</dbReference>
<proteinExistence type="inferred from homology"/>
<keyword evidence="2" id="KW-0143">Chaperone</keyword>
<dbReference type="EMBL" id="KN122840">
    <property type="protein sequence ID" value="KFO27925.1"/>
    <property type="molecule type" value="Genomic_DNA"/>
</dbReference>
<dbReference type="InterPro" id="IPR001404">
    <property type="entry name" value="Hsp90_fam"/>
</dbReference>
<keyword evidence="4" id="KW-0346">Stress response</keyword>
<gene>
    <name evidence="4" type="ORF">H920_10684</name>
</gene>
<dbReference type="GO" id="GO:0016887">
    <property type="term" value="F:ATP hydrolysis activity"/>
    <property type="evidence" value="ECO:0007669"/>
    <property type="project" value="InterPro"/>
</dbReference>
<accession>A0A091DCC1</accession>
<evidence type="ECO:0000313" key="5">
    <source>
        <dbReference type="Proteomes" id="UP000028990"/>
    </source>
</evidence>
<sequence>MEEERTKEIVKQLSQLIGCPVSLFVGKEWGKEVSDEEAEEMEDKDEAKEADDKLEIEDADSDKEEKDGHQKKED</sequence>
<protein>
    <submittedName>
        <fullName evidence="4">Heat shock protein HSP 90-alpha</fullName>
    </submittedName>
</protein>
<dbReference type="Proteomes" id="UP000028990">
    <property type="component" value="Unassembled WGS sequence"/>
</dbReference>
<dbReference type="Pfam" id="PF00183">
    <property type="entry name" value="HSP90"/>
    <property type="match status" value="1"/>
</dbReference>
<keyword evidence="5" id="KW-1185">Reference proteome</keyword>
<evidence type="ECO:0000313" key="4">
    <source>
        <dbReference type="EMBL" id="KFO27925.1"/>
    </source>
</evidence>
<feature type="compositionally biased region" description="Acidic residues" evidence="3">
    <location>
        <begin position="34"/>
        <end position="44"/>
    </location>
</feature>
<dbReference type="AlphaFoldDB" id="A0A091DCC1"/>
<name>A0A091DCC1_FUKDA</name>